<keyword evidence="1" id="KW-1133">Transmembrane helix</keyword>
<dbReference type="KEGG" id="nve:5510023"/>
<dbReference type="InParanoid" id="A7SD20"/>
<dbReference type="Pfam" id="PF05821">
    <property type="entry name" value="NDUF_B8"/>
    <property type="match status" value="1"/>
</dbReference>
<protein>
    <recommendedName>
        <fullName evidence="4">NADH dehydrogenase [ubiquinone] 1 beta subcomplex subunit 8, mitochondrial</fullName>
    </recommendedName>
</protein>
<dbReference type="GO" id="GO:0005739">
    <property type="term" value="C:mitochondrion"/>
    <property type="evidence" value="ECO:0007669"/>
    <property type="project" value="InterPro"/>
</dbReference>
<dbReference type="STRING" id="45351.A7SD20"/>
<dbReference type="Proteomes" id="UP000001593">
    <property type="component" value="Unassembled WGS sequence"/>
</dbReference>
<dbReference type="HOGENOM" id="CLU_100674_1_0_1"/>
<organism evidence="2 3">
    <name type="scientific">Nematostella vectensis</name>
    <name type="common">Starlet sea anemone</name>
    <dbReference type="NCBI Taxonomy" id="45351"/>
    <lineage>
        <taxon>Eukaryota</taxon>
        <taxon>Metazoa</taxon>
        <taxon>Cnidaria</taxon>
        <taxon>Anthozoa</taxon>
        <taxon>Hexacorallia</taxon>
        <taxon>Actiniaria</taxon>
        <taxon>Edwardsiidae</taxon>
        <taxon>Nematostella</taxon>
    </lineage>
</organism>
<dbReference type="eggNOG" id="KOG4040">
    <property type="taxonomic scope" value="Eukaryota"/>
</dbReference>
<evidence type="ECO:0000313" key="3">
    <source>
        <dbReference type="Proteomes" id="UP000001593"/>
    </source>
</evidence>
<gene>
    <name evidence="2" type="ORF">NEMVEDRAFT_v1g244411</name>
</gene>
<dbReference type="AlphaFoldDB" id="A7SD20"/>
<dbReference type="FunCoup" id="A7SD20">
    <property type="interactions" value="598"/>
</dbReference>
<accession>A7SD20</accession>
<evidence type="ECO:0000256" key="1">
    <source>
        <dbReference type="SAM" id="Phobius"/>
    </source>
</evidence>
<proteinExistence type="predicted"/>
<dbReference type="OMA" id="VECNDKY"/>
<dbReference type="OrthoDB" id="2014058at2759"/>
<dbReference type="EMBL" id="DS469626">
    <property type="protein sequence ID" value="EDO38440.1"/>
    <property type="molecule type" value="Genomic_DNA"/>
</dbReference>
<reference evidence="2 3" key="1">
    <citation type="journal article" date="2007" name="Science">
        <title>Sea anemone genome reveals ancestral eumetazoan gene repertoire and genomic organization.</title>
        <authorList>
            <person name="Putnam N.H."/>
            <person name="Srivastava M."/>
            <person name="Hellsten U."/>
            <person name="Dirks B."/>
            <person name="Chapman J."/>
            <person name="Salamov A."/>
            <person name="Terry A."/>
            <person name="Shapiro H."/>
            <person name="Lindquist E."/>
            <person name="Kapitonov V.V."/>
            <person name="Jurka J."/>
            <person name="Genikhovich G."/>
            <person name="Grigoriev I.V."/>
            <person name="Lucas S.M."/>
            <person name="Steele R.E."/>
            <person name="Finnerty J.R."/>
            <person name="Technau U."/>
            <person name="Martindale M.Q."/>
            <person name="Rokhsar D.S."/>
        </authorList>
    </citation>
    <scope>NUCLEOTIDE SEQUENCE [LARGE SCALE GENOMIC DNA]</scope>
    <source>
        <strain evidence="3">CH2 X CH6</strain>
    </source>
</reference>
<keyword evidence="3" id="KW-1185">Reference proteome</keyword>
<feature type="transmembrane region" description="Helical" evidence="1">
    <location>
        <begin position="124"/>
        <end position="144"/>
    </location>
</feature>
<dbReference type="PANTHER" id="PTHR12840">
    <property type="entry name" value="NADH-UBIQUINONE OXIDOREDUCTASE ASHI SUBUNIT"/>
    <property type="match status" value="1"/>
</dbReference>
<dbReference type="GO" id="GO:0045271">
    <property type="term" value="C:respiratory chain complex I"/>
    <property type="evidence" value="ECO:0000318"/>
    <property type="project" value="GO_Central"/>
</dbReference>
<name>A7SD20_NEMVE</name>
<dbReference type="PANTHER" id="PTHR12840:SF1">
    <property type="entry name" value="NADH DEHYDROGENASE [UBIQUINONE] 1 BETA SUBCOMPLEX SUBUNIT 8, MITOCHONDRIAL"/>
    <property type="match status" value="1"/>
</dbReference>
<sequence>MAARAITAARFARKSLASLALRNGIFPRTTVAAYHNAQSNPPLASPTMDNRTAKDTSWPQDGFELGDYPNLPHVSSQRRQFEGWWDVQDRRNFNEPIHEDEDGLNIWLWTEVECNDKYTPTEALTHWLTAFGLLGVVGFLSYLYDAANERPDLPREFPFDNLYLERGGDPAKDPAQDTGKVTNTLCGM</sequence>
<dbReference type="PhylomeDB" id="A7SD20"/>
<evidence type="ECO:0008006" key="4">
    <source>
        <dbReference type="Google" id="ProtNLM"/>
    </source>
</evidence>
<dbReference type="InterPro" id="IPR008699">
    <property type="entry name" value="NDUFB8"/>
</dbReference>
<keyword evidence="1" id="KW-0812">Transmembrane</keyword>
<keyword evidence="1" id="KW-0472">Membrane</keyword>
<evidence type="ECO:0000313" key="2">
    <source>
        <dbReference type="EMBL" id="EDO38440.1"/>
    </source>
</evidence>